<dbReference type="SUPFAM" id="SSF53756">
    <property type="entry name" value="UDP-Glycosyltransferase/glycogen phosphorylase"/>
    <property type="match status" value="2"/>
</dbReference>
<keyword evidence="3 4" id="KW-0808">Transferase</keyword>
<dbReference type="STRING" id="4577.A0A1D6N6I0"/>
<evidence type="ECO:0000256" key="2">
    <source>
        <dbReference type="ARBA" id="ARBA00022676"/>
    </source>
</evidence>
<evidence type="ECO:0000256" key="3">
    <source>
        <dbReference type="ARBA" id="ARBA00022679"/>
    </source>
</evidence>
<dbReference type="GO" id="GO:0035251">
    <property type="term" value="F:UDP-glucosyltransferase activity"/>
    <property type="evidence" value="ECO:0007669"/>
    <property type="project" value="InterPro"/>
</dbReference>
<dbReference type="OMA" id="SSAMDYP"/>
<proteinExistence type="inferred from homology"/>
<dbReference type="eggNOG" id="KOG1192">
    <property type="taxonomic scope" value="Eukaryota"/>
</dbReference>
<dbReference type="PANTHER" id="PTHR48049">
    <property type="entry name" value="GLYCOSYLTRANSFERASE"/>
    <property type="match status" value="1"/>
</dbReference>
<dbReference type="AlphaFoldDB" id="A0A1D6N6I0"/>
<keyword evidence="2" id="KW-0328">Glycosyltransferase</keyword>
<dbReference type="SMR" id="A0A1D6N6I0"/>
<reference evidence="4" key="1">
    <citation type="submission" date="2015-12" db="EMBL/GenBank/DDBJ databases">
        <title>Update maize B73 reference genome by single molecule sequencing technologies.</title>
        <authorList>
            <consortium name="Maize Genome Sequencing Project"/>
            <person name="Ware D."/>
        </authorList>
    </citation>
    <scope>NUCLEOTIDE SEQUENCE [LARGE SCALE GENOMIC DNA]</scope>
    <source>
        <tissue evidence="4">Seedling</tissue>
    </source>
</reference>
<evidence type="ECO:0000256" key="1">
    <source>
        <dbReference type="ARBA" id="ARBA00009995"/>
    </source>
</evidence>
<dbReference type="ExpressionAtlas" id="A0A1D6N6I0">
    <property type="expression patterns" value="baseline and differential"/>
</dbReference>
<dbReference type="Pfam" id="PF00201">
    <property type="entry name" value="UDPGT"/>
    <property type="match status" value="2"/>
</dbReference>
<accession>A0A1D6N6I0</accession>
<evidence type="ECO:0000313" key="4">
    <source>
        <dbReference type="EMBL" id="ONM36204.1"/>
    </source>
</evidence>
<dbReference type="Gene3D" id="3.40.50.2000">
    <property type="entry name" value="Glycogen Phosphorylase B"/>
    <property type="match status" value="4"/>
</dbReference>
<dbReference type="FunFam" id="3.40.50.2000:FF:000088">
    <property type="entry name" value="Glycosyltransferase"/>
    <property type="match status" value="2"/>
</dbReference>
<dbReference type="PANTHER" id="PTHR48049:SF80">
    <property type="entry name" value="GLYCOSYLTRANSFERASE"/>
    <property type="match status" value="1"/>
</dbReference>
<dbReference type="CDD" id="cd03784">
    <property type="entry name" value="GT1_Gtf-like"/>
    <property type="match status" value="2"/>
</dbReference>
<gene>
    <name evidence="4" type="ORF">ZEAMMB73_Zm00001d042740</name>
</gene>
<organism evidence="4">
    <name type="scientific">Zea mays</name>
    <name type="common">Maize</name>
    <dbReference type="NCBI Taxonomy" id="4577"/>
    <lineage>
        <taxon>Eukaryota</taxon>
        <taxon>Viridiplantae</taxon>
        <taxon>Streptophyta</taxon>
        <taxon>Embryophyta</taxon>
        <taxon>Tracheophyta</taxon>
        <taxon>Spermatophyta</taxon>
        <taxon>Magnoliopsida</taxon>
        <taxon>Liliopsida</taxon>
        <taxon>Poales</taxon>
        <taxon>Poaceae</taxon>
        <taxon>PACMAD clade</taxon>
        <taxon>Panicoideae</taxon>
        <taxon>Andropogonodae</taxon>
        <taxon>Andropogoneae</taxon>
        <taxon>Tripsacinae</taxon>
        <taxon>Zea</taxon>
    </lineage>
</organism>
<name>A0A1D6N6I0_MAIZE</name>
<dbReference type="FunFam" id="3.40.50.2000:FF:000037">
    <property type="entry name" value="Glycosyltransferase"/>
    <property type="match status" value="2"/>
</dbReference>
<dbReference type="InterPro" id="IPR002213">
    <property type="entry name" value="UDP_glucos_trans"/>
</dbReference>
<dbReference type="EMBL" id="CM007649">
    <property type="protein sequence ID" value="ONM36204.1"/>
    <property type="molecule type" value="Genomic_DNA"/>
</dbReference>
<protein>
    <submittedName>
        <fullName evidence="4">UDP-glycosyltransferase 91A1</fullName>
    </submittedName>
</protein>
<dbReference type="InterPro" id="IPR050481">
    <property type="entry name" value="UDP-glycosyltransf_plant"/>
</dbReference>
<comment type="similarity">
    <text evidence="1">Belongs to the UDP-glycosyltransferase family.</text>
</comment>
<sequence>MDARSSMHVVMLPWLAFGHILPFTELAKRIARQGHRVTLFSTPRNTRRLIRIPPELAEHIRVVDIALPRVERLPEDAEASIDLPSDDLRPHLHVAYDAAFAGKLSEILQEPYPGKPDWVVIDYAAHWAPAAAARHGVPCAFLSLFSAAVVVFYGPAEGLMGRGRYARVKPEQLTVVPDYVPFPTTVAYRGLEARESFTLVLAPDESGMSDGYRFGKCIAESQLVGIRSSAEFEPEWLQVVGGLYQKPVIPVGLFPPPPTQDIGGHKAALQWLDGQPRRSVVYAAFGSEAKLTSAQLQAIALGLEASGLPFLWAFRQPVDANEGESGLPEGFEERIDGRGLVCRGWVPQTRFLAHESVGGFLTHAGWNSIIEGLARGVRLVLLPLVFDQGLNARHLTEKKISVEVPRDDEDGSFAPKDIAAALRKVLVEEGCEVFGDKAEVLAVLFGNDEMNDQCVRDFLKCMLEYSRQHQDSKPIPFTELSPSAMGDANGGSMHVVMLPWLAFGHILPFTELAKRIARQGHRVTLFSTPRNTRRLIRIPPELAGHIRVVDIALPRVERLPEDCEASIDLPSDDLRPYLRVAYDTAFADKLSAILKEPGPERPDWVLIDYAAYWAPAAAAKHGVPCAFLSLFGAATLSFYGPPEGLMGRGKYARTKPEDLTVVPDYVPFPTTVAHRSFEARELFKPGLVPDDSGVSEGHRFGVSIGESQIVGIRSRTELESEWLQVLGKLYKKPVIPIGLFPPPPTQDIAGHEATLRWLDRQAQGSVVYAAFGSEAKLTSAQLQTIALGLEASGLPFLWAFRPPADAAPGQGTGGLPEGFEERVNDRGLVCRGWVPQPRLLAHESVGGFLTHAGWNSIAEGLSRGVTMVLLPLMFDQGLNARLLVDKKIGIEVERDEDDGTFAPKDIADALRTAMAENQDGTRVKELAEVFGNDEANDQCLRDFLRYLSEYIRQHQG</sequence>
<dbReference type="PaxDb" id="4577-GRMZM2G061321_P01"/>
<dbReference type="InParanoid" id="A0A1D6N6I0"/>